<evidence type="ECO:0000313" key="9">
    <source>
        <dbReference type="EMBL" id="AML77240.1"/>
    </source>
</evidence>
<dbReference type="GO" id="GO:0009881">
    <property type="term" value="F:photoreceptor activity"/>
    <property type="evidence" value="ECO:0007669"/>
    <property type="project" value="UniProtKB-KW"/>
</dbReference>
<dbReference type="InterPro" id="IPR000700">
    <property type="entry name" value="PAS-assoc_C"/>
</dbReference>
<feature type="domain" description="PAS" evidence="7">
    <location>
        <begin position="233"/>
        <end position="274"/>
    </location>
</feature>
<dbReference type="InterPro" id="IPR035965">
    <property type="entry name" value="PAS-like_dom_sf"/>
</dbReference>
<accession>A0A126WYU6</accession>
<feature type="region of interest" description="Disordered" evidence="6">
    <location>
        <begin position="400"/>
        <end position="423"/>
    </location>
</feature>
<dbReference type="Gene3D" id="3.30.450.20">
    <property type="entry name" value="PAS domain"/>
    <property type="match status" value="2"/>
</dbReference>
<evidence type="ECO:0000256" key="2">
    <source>
        <dbReference type="ARBA" id="ARBA00022606"/>
    </source>
</evidence>
<dbReference type="InterPro" id="IPR000014">
    <property type="entry name" value="PAS"/>
</dbReference>
<dbReference type="GO" id="GO:0009637">
    <property type="term" value="P:response to blue light"/>
    <property type="evidence" value="ECO:0007669"/>
    <property type="project" value="UniProtKB-ARBA"/>
</dbReference>
<evidence type="ECO:0000256" key="4">
    <source>
        <dbReference type="ARBA" id="ARBA00022643"/>
    </source>
</evidence>
<feature type="compositionally biased region" description="Pro residues" evidence="6">
    <location>
        <begin position="414"/>
        <end position="423"/>
    </location>
</feature>
<dbReference type="CDD" id="cd00130">
    <property type="entry name" value="PAS"/>
    <property type="match status" value="2"/>
</dbReference>
<keyword evidence="2" id="KW-0716">Sensory transduction</keyword>
<feature type="domain" description="PAC" evidence="8">
    <location>
        <begin position="280"/>
        <end position="334"/>
    </location>
</feature>
<protein>
    <submittedName>
        <fullName evidence="9">Putative LOV domain-containing protein</fullName>
    </submittedName>
</protein>
<name>A0A126WYU6_9CHLO</name>
<dbReference type="SUPFAM" id="SSF55785">
    <property type="entry name" value="PYP-like sensor domain (PAS domain)"/>
    <property type="match status" value="2"/>
</dbReference>
<keyword evidence="3" id="KW-0285">Flavoprotein</keyword>
<dbReference type="GO" id="GO:0005634">
    <property type="term" value="C:nucleus"/>
    <property type="evidence" value="ECO:0007669"/>
    <property type="project" value="TreeGrafter"/>
</dbReference>
<dbReference type="PANTHER" id="PTHR47429:SF2">
    <property type="entry name" value="PROTEIN TWIN LOV 1"/>
    <property type="match status" value="1"/>
</dbReference>
<dbReference type="NCBIfam" id="TIGR00229">
    <property type="entry name" value="sensory_box"/>
    <property type="match status" value="2"/>
</dbReference>
<sequence>MINSSLASARPTAQMPSIDLELEAKLASFNQVCFAISSARDPDMPIIFASSSFYELTGYGPEEVLGKNCRFLHGPDTSRQKVMEIRSAIQEERSAQVCIRNYKKNGESFWNHFYLEPIFDESRVVEFYIGIQADVTEEVETARLAQTTISDDVPLMLTDEPSCADVRMSEERLAARLRSMLSQWHKSGSGADLVRHVSGPAAAPCMPTSLLQPLMKLVQSFVLANPKEPECPIVYASQRFLDLTGYPRDQVVGRNCRFLQGPATNPADVQRLREGIAAGGPVTVKLLNYKYDGTPFWNHLHVTSVRNACGKVVFLVGVQLDITAPQTIPEEAVAAAPAEAGRKPDQASGQEVLIQAAEPTRRALVAQRGVCGAVRVACRSLCPSAGLRRSVDDQGMLRRSQDFSARASTDVCRVPPPSAKAAA</sequence>
<keyword evidence="1" id="KW-0600">Photoreceptor protein</keyword>
<proteinExistence type="evidence at transcript level"/>
<keyword evidence="5" id="KW-0157">Chromophore</keyword>
<evidence type="ECO:0000256" key="1">
    <source>
        <dbReference type="ARBA" id="ARBA00022543"/>
    </source>
</evidence>
<evidence type="ECO:0000259" key="7">
    <source>
        <dbReference type="PROSITE" id="PS50112"/>
    </source>
</evidence>
<feature type="domain" description="PAC" evidence="8">
    <location>
        <begin position="93"/>
        <end position="147"/>
    </location>
</feature>
<dbReference type="PANTHER" id="PTHR47429">
    <property type="entry name" value="PROTEIN TWIN LOV 1"/>
    <property type="match status" value="1"/>
</dbReference>
<dbReference type="AlphaFoldDB" id="A0A126WYU6"/>
<dbReference type="SMART" id="SM00091">
    <property type="entry name" value="PAS"/>
    <property type="match status" value="2"/>
</dbReference>
<dbReference type="Pfam" id="PF13426">
    <property type="entry name" value="PAS_9"/>
    <property type="match status" value="2"/>
</dbReference>
<evidence type="ECO:0000259" key="8">
    <source>
        <dbReference type="PROSITE" id="PS50113"/>
    </source>
</evidence>
<keyword evidence="4" id="KW-0288">FMN</keyword>
<dbReference type="InterPro" id="IPR001610">
    <property type="entry name" value="PAC"/>
</dbReference>
<keyword evidence="1" id="KW-0675">Receptor</keyword>
<organism evidence="9">
    <name type="scientific">Coccomyxa subellipsoidea</name>
    <dbReference type="NCBI Taxonomy" id="248742"/>
    <lineage>
        <taxon>Eukaryota</taxon>
        <taxon>Viridiplantae</taxon>
        <taxon>Chlorophyta</taxon>
        <taxon>core chlorophytes</taxon>
        <taxon>Trebouxiophyceae</taxon>
        <taxon>Trebouxiophyceae incertae sedis</taxon>
        <taxon>Coccomyxaceae</taxon>
        <taxon>Coccomyxa</taxon>
    </lineage>
</organism>
<feature type="domain" description="PAS" evidence="7">
    <location>
        <begin position="41"/>
        <end position="92"/>
    </location>
</feature>
<dbReference type="PROSITE" id="PS50113">
    <property type="entry name" value="PAC"/>
    <property type="match status" value="2"/>
</dbReference>
<dbReference type="SMART" id="SM00086">
    <property type="entry name" value="PAC"/>
    <property type="match status" value="2"/>
</dbReference>
<dbReference type="EMBL" id="KU699240">
    <property type="protein sequence ID" value="AML77240.1"/>
    <property type="molecule type" value="mRNA"/>
</dbReference>
<reference evidence="9" key="1">
    <citation type="journal article" date="2016" name="Proc. Natl. Acad. Sci. U.S.A.">
        <title>Functional and topological diversity of LOV domain photoreceptors.</title>
        <authorList>
            <person name="Glantz S.T."/>
            <person name="Carpenter E.J."/>
            <person name="Melkonian M."/>
            <person name="Gardner K.H."/>
            <person name="Boyden E.S."/>
            <person name="Wong G.K."/>
            <person name="Chow B.Y."/>
        </authorList>
    </citation>
    <scope>NUCLEOTIDE SEQUENCE</scope>
    <source>
        <strain evidence="9">GXBM_2014664</strain>
    </source>
</reference>
<evidence type="ECO:0000256" key="3">
    <source>
        <dbReference type="ARBA" id="ARBA00022630"/>
    </source>
</evidence>
<evidence type="ECO:0000256" key="6">
    <source>
        <dbReference type="SAM" id="MobiDB-lite"/>
    </source>
</evidence>
<dbReference type="PROSITE" id="PS50112">
    <property type="entry name" value="PAS"/>
    <property type="match status" value="2"/>
</dbReference>
<evidence type="ECO:0000256" key="5">
    <source>
        <dbReference type="ARBA" id="ARBA00022991"/>
    </source>
</evidence>